<proteinExistence type="predicted"/>
<accession>A0AAQ3WHM0</accession>
<evidence type="ECO:0000256" key="1">
    <source>
        <dbReference type="SAM" id="MobiDB-lite"/>
    </source>
</evidence>
<dbReference type="AlphaFoldDB" id="A0AAQ3WHM0"/>
<dbReference type="EMBL" id="CP144747">
    <property type="protein sequence ID" value="WVZ61857.1"/>
    <property type="molecule type" value="Genomic_DNA"/>
</dbReference>
<reference evidence="2 3" key="1">
    <citation type="submission" date="2024-02" db="EMBL/GenBank/DDBJ databases">
        <title>High-quality chromosome-scale genome assembly of Pensacola bahiagrass (Paspalum notatum Flugge var. saurae).</title>
        <authorList>
            <person name="Vega J.M."/>
            <person name="Podio M."/>
            <person name="Orjuela J."/>
            <person name="Siena L.A."/>
            <person name="Pessino S.C."/>
            <person name="Combes M.C."/>
            <person name="Mariac C."/>
            <person name="Albertini E."/>
            <person name="Pupilli F."/>
            <person name="Ortiz J.P.A."/>
            <person name="Leblanc O."/>
        </authorList>
    </citation>
    <scope>NUCLEOTIDE SEQUENCE [LARGE SCALE GENOMIC DNA]</scope>
    <source>
        <strain evidence="2">R1</strain>
        <tissue evidence="2">Leaf</tissue>
    </source>
</reference>
<evidence type="ECO:0000313" key="3">
    <source>
        <dbReference type="Proteomes" id="UP001341281"/>
    </source>
</evidence>
<organism evidence="2 3">
    <name type="scientific">Paspalum notatum var. saurae</name>
    <dbReference type="NCBI Taxonomy" id="547442"/>
    <lineage>
        <taxon>Eukaryota</taxon>
        <taxon>Viridiplantae</taxon>
        <taxon>Streptophyta</taxon>
        <taxon>Embryophyta</taxon>
        <taxon>Tracheophyta</taxon>
        <taxon>Spermatophyta</taxon>
        <taxon>Magnoliopsida</taxon>
        <taxon>Liliopsida</taxon>
        <taxon>Poales</taxon>
        <taxon>Poaceae</taxon>
        <taxon>PACMAD clade</taxon>
        <taxon>Panicoideae</taxon>
        <taxon>Andropogonodae</taxon>
        <taxon>Paspaleae</taxon>
        <taxon>Paspalinae</taxon>
        <taxon>Paspalum</taxon>
    </lineage>
</organism>
<keyword evidence="3" id="KW-1185">Reference proteome</keyword>
<evidence type="ECO:0000313" key="2">
    <source>
        <dbReference type="EMBL" id="WVZ61857.1"/>
    </source>
</evidence>
<name>A0AAQ3WHM0_PASNO</name>
<dbReference type="Proteomes" id="UP001341281">
    <property type="component" value="Chromosome 03"/>
</dbReference>
<feature type="region of interest" description="Disordered" evidence="1">
    <location>
        <begin position="231"/>
        <end position="259"/>
    </location>
</feature>
<gene>
    <name evidence="2" type="ORF">U9M48_011667</name>
</gene>
<protein>
    <submittedName>
        <fullName evidence="2">Uncharacterized protein</fullName>
    </submittedName>
</protein>
<sequence>MAAEQVSAAVGLMTEKKRVLFLLINNGGQAELESVARRRRGAAHAAAPGQGRAPFLDLDRRRPVASVIQIRVPSASRSQFQIIWDTLPDPDGDGNQLCYSYHQGKGGRRGGAPALRGGTCAAAATVDGVLSVYCGGGAETGDGLCACCSTYTRTTVMEMVASGVGGLSLLHALPGGETTRASSSSSCWWRERVRVSATPCDCDAAAATVDAVRSGTTALAELRSDRARRVARAGRDRTAGSVRPRGGETARRSAGKGSAVVGVRMRRQPVIDADAGRLLLCAALKAGASCCTAPAAAVR</sequence>